<dbReference type="Proteomes" id="UP000740883">
    <property type="component" value="Unassembled WGS sequence"/>
</dbReference>
<feature type="signal peptide" evidence="1">
    <location>
        <begin position="1"/>
        <end position="16"/>
    </location>
</feature>
<dbReference type="InterPro" id="IPR011249">
    <property type="entry name" value="Metalloenz_LuxS/M16"/>
</dbReference>
<sequence>MLIFSIFIFLTTGCQILECALDIFENDNEKETIEFSNGFKIYYVRDTSSTISSVDFKINLLDTPSNTALYHLLEHIIIHGENIIKESIIGKGGSMLCSTSVNKMCFSIEIHEEHLKETIQKFYDSFYHTKISKKAIKTEIQNIEEEFMANEKLHDSIMFYYTQVFYNIDKYKMFQIGNRRYYELYFHNYASKGKLFDETETGFTVFSKKQYIDLFEGYKDLLEYLNENRLRKYPISVFIKTGLSKNKIIQIFSKFELMKHNFIKKRTVDFENKEVYNNLTFVESKQSAVCTMISVPPQKSLYLSSIILNEFSKRMNKIFDGGFIYSYYILNGKMRLFCIFNMFEKIDYDLLSSLIFDNGNLVSYSDYENFLNNDEIFLNDPEKNKTYKKIAILINIAIINTVSKIEFNLDQYNETLQKRKLFILNEPFKRLDNLPFIHLLAESMPSLFKKKNVTSLSKNFEKIKYGLLDIRNYSTLFTYKTPDTVDRIDIDKFEYSSLPFKLSEIINQDLYVLDLTYQDDLYVSDCVEFVKIEQDLSSFSLIFKVDLTPEGKLVLQFLKMMLEGYRDLFNKHNYYNQSAKITIGISFKNVLSLTIYSCPETFQCVIESLLTTFKLFLRSKSVFLSTKKELLEHDNMLSKEKFRHILIDFESLKSYFCVKALYIGENNNQILKMINNEMNLMEAKWRKETPLSCNRTFPQCFYRKKDFNSQYIVLHNKDVESFEGLMINKIASIIFSIKSQAYFTGVNSIGYNSELQTTYHPDFHYFKFDVVSVKENSEIKLNILEFVVKLNKWIQNITVKDFNSLKKTILSLLLQKDTNKWSLIFLQLSRWGFNEDYTTLNMKIKDFINTFTMKQFKQAMTTHFSENLKCSF</sequence>
<comment type="caution">
    <text evidence="3">The sequence shown here is derived from an EMBL/GenBank/DDBJ whole genome shotgun (WGS) entry which is preliminary data.</text>
</comment>
<feature type="domain" description="Peptidase M16 N-terminal" evidence="2">
    <location>
        <begin position="61"/>
        <end position="158"/>
    </location>
</feature>
<organism evidence="3 4">
    <name type="scientific">Nosema granulosis</name>
    <dbReference type="NCBI Taxonomy" id="83296"/>
    <lineage>
        <taxon>Eukaryota</taxon>
        <taxon>Fungi</taxon>
        <taxon>Fungi incertae sedis</taxon>
        <taxon>Microsporidia</taxon>
        <taxon>Nosematidae</taxon>
        <taxon>Nosema</taxon>
    </lineage>
</organism>
<keyword evidence="1" id="KW-0732">Signal</keyword>
<evidence type="ECO:0000313" key="3">
    <source>
        <dbReference type="EMBL" id="KAF9763613.1"/>
    </source>
</evidence>
<dbReference type="AlphaFoldDB" id="A0A9P6GZ18"/>
<reference evidence="3 4" key="1">
    <citation type="journal article" date="2020" name="Genome Biol. Evol.">
        <title>Comparative genomics of strictly vertically transmitted, feminizing microsporidia endosymbionts of amphipod crustaceans.</title>
        <authorList>
            <person name="Cormier A."/>
            <person name="Chebbi M.A."/>
            <person name="Giraud I."/>
            <person name="Wattier R."/>
            <person name="Teixeira M."/>
            <person name="Gilbert C."/>
            <person name="Rigaud T."/>
            <person name="Cordaux R."/>
        </authorList>
    </citation>
    <scope>NUCLEOTIDE SEQUENCE [LARGE SCALE GENOMIC DNA]</scope>
    <source>
        <strain evidence="3 4">Ou3-Ou53</strain>
    </source>
</reference>
<keyword evidence="4" id="KW-1185">Reference proteome</keyword>
<dbReference type="SUPFAM" id="SSF63411">
    <property type="entry name" value="LuxS/MPP-like metallohydrolase"/>
    <property type="match status" value="1"/>
</dbReference>
<dbReference type="InterPro" id="IPR011765">
    <property type="entry name" value="Pept_M16_N"/>
</dbReference>
<dbReference type="GO" id="GO:0046872">
    <property type="term" value="F:metal ion binding"/>
    <property type="evidence" value="ECO:0007669"/>
    <property type="project" value="InterPro"/>
</dbReference>
<proteinExistence type="predicted"/>
<protein>
    <recommendedName>
        <fullName evidence="2">Peptidase M16 N-terminal domain-containing protein</fullName>
    </recommendedName>
</protein>
<feature type="chain" id="PRO_5040172554" description="Peptidase M16 N-terminal domain-containing protein" evidence="1">
    <location>
        <begin position="17"/>
        <end position="872"/>
    </location>
</feature>
<dbReference type="Gene3D" id="3.30.830.10">
    <property type="entry name" value="Metalloenzyme, LuxS/M16 peptidase-like"/>
    <property type="match status" value="1"/>
</dbReference>
<gene>
    <name evidence="3" type="ORF">NGRA_1168</name>
</gene>
<name>A0A9P6GZ18_9MICR</name>
<evidence type="ECO:0000313" key="4">
    <source>
        <dbReference type="Proteomes" id="UP000740883"/>
    </source>
</evidence>
<evidence type="ECO:0000259" key="2">
    <source>
        <dbReference type="Pfam" id="PF00675"/>
    </source>
</evidence>
<accession>A0A9P6GZ18</accession>
<dbReference type="OrthoDB" id="5512589at2759"/>
<dbReference type="EMBL" id="SBJO01000066">
    <property type="protein sequence ID" value="KAF9763613.1"/>
    <property type="molecule type" value="Genomic_DNA"/>
</dbReference>
<dbReference type="Pfam" id="PF00675">
    <property type="entry name" value="Peptidase_M16"/>
    <property type="match status" value="1"/>
</dbReference>
<evidence type="ECO:0000256" key="1">
    <source>
        <dbReference type="SAM" id="SignalP"/>
    </source>
</evidence>